<protein>
    <submittedName>
        <fullName evidence="3">Uncharacterized protein</fullName>
    </submittedName>
</protein>
<name>A0A8K1CEJ5_PYTOL</name>
<keyword evidence="2" id="KW-0732">Signal</keyword>
<evidence type="ECO:0000313" key="3">
    <source>
        <dbReference type="EMBL" id="TMW61563.1"/>
    </source>
</evidence>
<feature type="signal peptide" evidence="2">
    <location>
        <begin position="1"/>
        <end position="23"/>
    </location>
</feature>
<evidence type="ECO:0000256" key="1">
    <source>
        <dbReference type="SAM" id="MobiDB-lite"/>
    </source>
</evidence>
<dbReference type="AlphaFoldDB" id="A0A8K1CEJ5"/>
<gene>
    <name evidence="3" type="ORF">Poli38472_012754</name>
</gene>
<evidence type="ECO:0000256" key="2">
    <source>
        <dbReference type="SAM" id="SignalP"/>
    </source>
</evidence>
<dbReference type="Proteomes" id="UP000794436">
    <property type="component" value="Unassembled WGS sequence"/>
</dbReference>
<proteinExistence type="predicted"/>
<evidence type="ECO:0000313" key="4">
    <source>
        <dbReference type="Proteomes" id="UP000794436"/>
    </source>
</evidence>
<organism evidence="3 4">
    <name type="scientific">Pythium oligandrum</name>
    <name type="common">Mycoparasitic fungus</name>
    <dbReference type="NCBI Taxonomy" id="41045"/>
    <lineage>
        <taxon>Eukaryota</taxon>
        <taxon>Sar</taxon>
        <taxon>Stramenopiles</taxon>
        <taxon>Oomycota</taxon>
        <taxon>Peronosporomycetes</taxon>
        <taxon>Pythiales</taxon>
        <taxon>Pythiaceae</taxon>
        <taxon>Pythium</taxon>
    </lineage>
</organism>
<reference evidence="3" key="1">
    <citation type="submission" date="2019-03" db="EMBL/GenBank/DDBJ databases">
        <title>Long read genome sequence of the mycoparasitic Pythium oligandrum ATCC 38472 isolated from sugarbeet rhizosphere.</title>
        <authorList>
            <person name="Gaulin E."/>
        </authorList>
    </citation>
    <scope>NUCLEOTIDE SEQUENCE</scope>
    <source>
        <strain evidence="3">ATCC 38472_TT</strain>
    </source>
</reference>
<dbReference type="OrthoDB" id="167258at2759"/>
<accession>A0A8K1CEJ5</accession>
<sequence length="456" mass="51055">MMVWSAIWRVEALALQLLALLDANDVCHVMRVDKRSRKCILHVLKTYRTRSARLGLALWHGRHVELEFQSYYQELETRQIARSRVQDPRVPPRVVSAWVECGKVPGGAVVVRPEWLPKLTEHGVLMRFAVNSTQKPMMTNVAQMQRRIYTVVTLRIVQDDGENREEAIVLRRMTYLKEFGEWQAPLSSQEKRHYDSHGALCRYDLVSIDGNVVLELDVPSGADSAVDYYLVKGAVVTIPKDELWAYVFHSIRPPQALPMLSNPRAKCLAVLGFTRLDGSTVLNSQVQGHISIEQGGNDSNSTPGSTDGGSERAQTGIEHFEIVTFQAAVDTAPSLQLPTEPGYLWLSLVDPPSSSPSLSSRQRFYVASMLHSGAQRRGISLVLDAEWLPGVLVSYPTPISRQRRCLKGKLHISIDPTTHAIHELSVVAQHLSAERLRPYAAHIESASRFPTANDDF</sequence>
<dbReference type="EMBL" id="SPLM01000076">
    <property type="protein sequence ID" value="TMW61563.1"/>
    <property type="molecule type" value="Genomic_DNA"/>
</dbReference>
<feature type="compositionally biased region" description="Polar residues" evidence="1">
    <location>
        <begin position="290"/>
        <end position="305"/>
    </location>
</feature>
<feature type="region of interest" description="Disordered" evidence="1">
    <location>
        <begin position="290"/>
        <end position="312"/>
    </location>
</feature>
<feature type="chain" id="PRO_5035482663" evidence="2">
    <location>
        <begin position="24"/>
        <end position="456"/>
    </location>
</feature>
<comment type="caution">
    <text evidence="3">The sequence shown here is derived from an EMBL/GenBank/DDBJ whole genome shotgun (WGS) entry which is preliminary data.</text>
</comment>
<keyword evidence="4" id="KW-1185">Reference proteome</keyword>